<reference evidence="1" key="1">
    <citation type="journal article" date="2023" name="IScience">
        <title>Live-bearing cockroach genome reveals convergent evolutionary mechanisms linked to viviparity in insects and beyond.</title>
        <authorList>
            <person name="Fouks B."/>
            <person name="Harrison M.C."/>
            <person name="Mikhailova A.A."/>
            <person name="Marchal E."/>
            <person name="English S."/>
            <person name="Carruthers M."/>
            <person name="Jennings E.C."/>
            <person name="Chiamaka E.L."/>
            <person name="Frigard R.A."/>
            <person name="Pippel M."/>
            <person name="Attardo G.M."/>
            <person name="Benoit J.B."/>
            <person name="Bornberg-Bauer E."/>
            <person name="Tobe S.S."/>
        </authorList>
    </citation>
    <scope>NUCLEOTIDE SEQUENCE</scope>
    <source>
        <strain evidence="1">Stay&amp;Tobe</strain>
    </source>
</reference>
<organism evidence="1 2">
    <name type="scientific">Diploptera punctata</name>
    <name type="common">Pacific beetle cockroach</name>
    <dbReference type="NCBI Taxonomy" id="6984"/>
    <lineage>
        <taxon>Eukaryota</taxon>
        <taxon>Metazoa</taxon>
        <taxon>Ecdysozoa</taxon>
        <taxon>Arthropoda</taxon>
        <taxon>Hexapoda</taxon>
        <taxon>Insecta</taxon>
        <taxon>Pterygota</taxon>
        <taxon>Neoptera</taxon>
        <taxon>Polyneoptera</taxon>
        <taxon>Dictyoptera</taxon>
        <taxon>Blattodea</taxon>
        <taxon>Blaberoidea</taxon>
        <taxon>Blaberidae</taxon>
        <taxon>Diplopterinae</taxon>
        <taxon>Diploptera</taxon>
    </lineage>
</organism>
<evidence type="ECO:0000313" key="2">
    <source>
        <dbReference type="Proteomes" id="UP001233999"/>
    </source>
</evidence>
<keyword evidence="2" id="KW-1185">Reference proteome</keyword>
<comment type="caution">
    <text evidence="1">The sequence shown here is derived from an EMBL/GenBank/DDBJ whole genome shotgun (WGS) entry which is preliminary data.</text>
</comment>
<feature type="non-terminal residue" evidence="1">
    <location>
        <position position="1"/>
    </location>
</feature>
<feature type="non-terminal residue" evidence="1">
    <location>
        <position position="94"/>
    </location>
</feature>
<dbReference type="EMBL" id="JASPKZ010003041">
    <property type="protein sequence ID" value="KAJ9594530.1"/>
    <property type="molecule type" value="Genomic_DNA"/>
</dbReference>
<protein>
    <submittedName>
        <fullName evidence="1">Uncharacterized protein</fullName>
    </submittedName>
</protein>
<reference evidence="1" key="2">
    <citation type="submission" date="2023-05" db="EMBL/GenBank/DDBJ databases">
        <authorList>
            <person name="Fouks B."/>
        </authorList>
    </citation>
    <scope>NUCLEOTIDE SEQUENCE</scope>
    <source>
        <strain evidence="1">Stay&amp;Tobe</strain>
        <tissue evidence="1">Testes</tissue>
    </source>
</reference>
<accession>A0AAD8A8K4</accession>
<sequence length="94" mass="11167">FYYCAQLNSFSLLCKKNDLLQTEQLKSFSLLCTSKCVLRLFFRENDLLQTEQLNSFSLLCTILQSYNNTEKHHMCKTTDYNFEEETKLLQVHKP</sequence>
<proteinExistence type="predicted"/>
<name>A0AAD8A8K4_DIPPU</name>
<gene>
    <name evidence="1" type="ORF">L9F63_014043</name>
</gene>
<evidence type="ECO:0000313" key="1">
    <source>
        <dbReference type="EMBL" id="KAJ9594530.1"/>
    </source>
</evidence>
<dbReference type="AlphaFoldDB" id="A0AAD8A8K4"/>
<dbReference type="Proteomes" id="UP001233999">
    <property type="component" value="Unassembled WGS sequence"/>
</dbReference>